<evidence type="ECO:0000256" key="5">
    <source>
        <dbReference type="ARBA" id="ARBA00023014"/>
    </source>
</evidence>
<dbReference type="PANTHER" id="PTHR43409:SF7">
    <property type="entry name" value="BLL1977 PROTEIN"/>
    <property type="match status" value="1"/>
</dbReference>
<feature type="non-terminal residue" evidence="7">
    <location>
        <position position="276"/>
    </location>
</feature>
<keyword evidence="3" id="KW-0479">Metal-binding</keyword>
<evidence type="ECO:0000256" key="3">
    <source>
        <dbReference type="ARBA" id="ARBA00022723"/>
    </source>
</evidence>
<evidence type="ECO:0000259" key="6">
    <source>
        <dbReference type="PROSITE" id="PS51918"/>
    </source>
</evidence>
<dbReference type="GO" id="GO:0003824">
    <property type="term" value="F:catalytic activity"/>
    <property type="evidence" value="ECO:0007669"/>
    <property type="project" value="InterPro"/>
</dbReference>
<dbReference type="PROSITE" id="PS51918">
    <property type="entry name" value="RADICAL_SAM"/>
    <property type="match status" value="1"/>
</dbReference>
<dbReference type="EMBL" id="BART01009224">
    <property type="protein sequence ID" value="GAG64928.1"/>
    <property type="molecule type" value="Genomic_DNA"/>
</dbReference>
<feature type="domain" description="Radical SAM core" evidence="6">
    <location>
        <begin position="149"/>
        <end position="276"/>
    </location>
</feature>
<name>X0ZWS1_9ZZZZ</name>
<dbReference type="PANTHER" id="PTHR43409">
    <property type="entry name" value="ANAEROBIC MAGNESIUM-PROTOPORPHYRIN IX MONOMETHYL ESTER CYCLASE-RELATED"/>
    <property type="match status" value="1"/>
</dbReference>
<dbReference type="InterPro" id="IPR058240">
    <property type="entry name" value="rSAM_sf"/>
</dbReference>
<gene>
    <name evidence="7" type="ORF">S01H4_20501</name>
</gene>
<dbReference type="InterPro" id="IPR007197">
    <property type="entry name" value="rSAM"/>
</dbReference>
<sequence>MKNVQMEVKGNNLIITVDLTQDHGPSKSGKTIAVASGGRGLVALVGVQTNQFPRAVDIARPLRAADVPVCIGGFHVSGCLSMLPKIPPEIQQALDLGISIFAGEAEGQFDKLLRDAYRRQLKPIYNVMADLPRLQGATLPVLPQSDLEGRLSGRASFDSGRGCPYDCSFCTIINVQGRKSRYRTADDIEKVLRDHYALGIKKFFITDDNFGRNKNWEAIFDRIIELRQEEGMQFSFIIQVDTMCHKIPKFVEKAGLAGVNRVFIGLESVNPDNLIA</sequence>
<evidence type="ECO:0000256" key="2">
    <source>
        <dbReference type="ARBA" id="ARBA00022691"/>
    </source>
</evidence>
<dbReference type="GO" id="GO:0046872">
    <property type="term" value="F:metal ion binding"/>
    <property type="evidence" value="ECO:0007669"/>
    <property type="project" value="UniProtKB-KW"/>
</dbReference>
<dbReference type="SFLD" id="SFLDS00029">
    <property type="entry name" value="Radical_SAM"/>
    <property type="match status" value="1"/>
</dbReference>
<evidence type="ECO:0000256" key="4">
    <source>
        <dbReference type="ARBA" id="ARBA00023004"/>
    </source>
</evidence>
<protein>
    <recommendedName>
        <fullName evidence="6">Radical SAM core domain-containing protein</fullName>
    </recommendedName>
</protein>
<comment type="caution">
    <text evidence="7">The sequence shown here is derived from an EMBL/GenBank/DDBJ whole genome shotgun (WGS) entry which is preliminary data.</text>
</comment>
<keyword evidence="5" id="KW-0411">Iron-sulfur</keyword>
<dbReference type="CDD" id="cd01335">
    <property type="entry name" value="Radical_SAM"/>
    <property type="match status" value="1"/>
</dbReference>
<accession>X0ZWS1</accession>
<dbReference type="GO" id="GO:0051536">
    <property type="term" value="F:iron-sulfur cluster binding"/>
    <property type="evidence" value="ECO:0007669"/>
    <property type="project" value="UniProtKB-KW"/>
</dbReference>
<dbReference type="SUPFAM" id="SSF102114">
    <property type="entry name" value="Radical SAM enzymes"/>
    <property type="match status" value="1"/>
</dbReference>
<comment type="cofactor">
    <cofactor evidence="1">
        <name>[4Fe-4S] cluster</name>
        <dbReference type="ChEBI" id="CHEBI:49883"/>
    </cofactor>
</comment>
<organism evidence="7">
    <name type="scientific">marine sediment metagenome</name>
    <dbReference type="NCBI Taxonomy" id="412755"/>
    <lineage>
        <taxon>unclassified sequences</taxon>
        <taxon>metagenomes</taxon>
        <taxon>ecological metagenomes</taxon>
    </lineage>
</organism>
<dbReference type="Gene3D" id="3.80.30.20">
    <property type="entry name" value="tm_1862 like domain"/>
    <property type="match status" value="1"/>
</dbReference>
<keyword evidence="4" id="KW-0408">Iron</keyword>
<dbReference type="InterPro" id="IPR023404">
    <property type="entry name" value="rSAM_horseshoe"/>
</dbReference>
<evidence type="ECO:0000313" key="7">
    <source>
        <dbReference type="EMBL" id="GAG64928.1"/>
    </source>
</evidence>
<dbReference type="Gene3D" id="3.40.50.280">
    <property type="entry name" value="Cobalamin-binding domain"/>
    <property type="match status" value="1"/>
</dbReference>
<dbReference type="AlphaFoldDB" id="X0ZWS1"/>
<dbReference type="InterPro" id="IPR051198">
    <property type="entry name" value="BchE-like"/>
</dbReference>
<keyword evidence="2" id="KW-0949">S-adenosyl-L-methionine</keyword>
<reference evidence="7" key="1">
    <citation type="journal article" date="2014" name="Front. Microbiol.">
        <title>High frequency of phylogenetically diverse reductive dehalogenase-homologous genes in deep subseafloor sedimentary metagenomes.</title>
        <authorList>
            <person name="Kawai M."/>
            <person name="Futagami T."/>
            <person name="Toyoda A."/>
            <person name="Takaki Y."/>
            <person name="Nishi S."/>
            <person name="Hori S."/>
            <person name="Arai W."/>
            <person name="Tsubouchi T."/>
            <person name="Morono Y."/>
            <person name="Uchiyama I."/>
            <person name="Ito T."/>
            <person name="Fujiyama A."/>
            <person name="Inagaki F."/>
            <person name="Takami H."/>
        </authorList>
    </citation>
    <scope>NUCLEOTIDE SEQUENCE</scope>
    <source>
        <strain evidence="7">Expedition CK06-06</strain>
    </source>
</reference>
<dbReference type="SFLD" id="SFLDG01082">
    <property type="entry name" value="B12-binding_domain_containing"/>
    <property type="match status" value="1"/>
</dbReference>
<proteinExistence type="predicted"/>
<dbReference type="Pfam" id="PF04055">
    <property type="entry name" value="Radical_SAM"/>
    <property type="match status" value="1"/>
</dbReference>
<evidence type="ECO:0000256" key="1">
    <source>
        <dbReference type="ARBA" id="ARBA00001966"/>
    </source>
</evidence>